<dbReference type="RefSeq" id="WP_157718705.1">
    <property type="nucleotide sequence ID" value="NZ_LT629748.1"/>
</dbReference>
<organism evidence="3 4">
    <name type="scientific">Halopseudomonas litoralis</name>
    <dbReference type="NCBI Taxonomy" id="797277"/>
    <lineage>
        <taxon>Bacteria</taxon>
        <taxon>Pseudomonadati</taxon>
        <taxon>Pseudomonadota</taxon>
        <taxon>Gammaproteobacteria</taxon>
        <taxon>Pseudomonadales</taxon>
        <taxon>Pseudomonadaceae</taxon>
        <taxon>Halopseudomonas</taxon>
    </lineage>
</organism>
<feature type="chain" id="PRO_5009264490" description="DUF4124 domain-containing protein" evidence="2">
    <location>
        <begin position="24"/>
        <end position="198"/>
    </location>
</feature>
<evidence type="ECO:0008006" key="5">
    <source>
        <dbReference type="Google" id="ProtNLM"/>
    </source>
</evidence>
<accession>A0A1H1WJU4</accession>
<evidence type="ECO:0000256" key="2">
    <source>
        <dbReference type="SAM" id="SignalP"/>
    </source>
</evidence>
<dbReference type="Proteomes" id="UP000243426">
    <property type="component" value="Chromosome I"/>
</dbReference>
<keyword evidence="4" id="KW-1185">Reference proteome</keyword>
<gene>
    <name evidence="3" type="ORF">SAMN05216198_3286</name>
</gene>
<dbReference type="AlphaFoldDB" id="A0A1H1WJU4"/>
<protein>
    <recommendedName>
        <fullName evidence="5">DUF4124 domain-containing protein</fullName>
    </recommendedName>
</protein>
<evidence type="ECO:0000313" key="4">
    <source>
        <dbReference type="Proteomes" id="UP000243426"/>
    </source>
</evidence>
<feature type="signal peptide" evidence="2">
    <location>
        <begin position="1"/>
        <end position="23"/>
    </location>
</feature>
<name>A0A1H1WJU4_9GAMM</name>
<proteinExistence type="predicted"/>
<evidence type="ECO:0000256" key="1">
    <source>
        <dbReference type="SAM" id="Coils"/>
    </source>
</evidence>
<dbReference type="EMBL" id="LT629748">
    <property type="protein sequence ID" value="SDS96871.1"/>
    <property type="molecule type" value="Genomic_DNA"/>
</dbReference>
<sequence length="198" mass="22036">MQRRIRYQAVAALLGAVAVGAEAADLYRYVNDKGITVLDKSVPPHYVSRGYEVLDADGRVKLVVPAAPTREEREAARAAEQEQQRRATADGTLLRLYSGVKDLDRAHDRQIQQIENLIATTEAGLLTLQAQRDDLQSRAAAQERAGRKVDPQILRDLAEVEAEQGRLQRLITSNRGEVDAVNQAFASRRQRLQQLLAD</sequence>
<dbReference type="STRING" id="797277.SAMN05216198_3286"/>
<keyword evidence="2" id="KW-0732">Signal</keyword>
<evidence type="ECO:0000313" key="3">
    <source>
        <dbReference type="EMBL" id="SDS96871.1"/>
    </source>
</evidence>
<feature type="coiled-coil region" evidence="1">
    <location>
        <begin position="100"/>
        <end position="145"/>
    </location>
</feature>
<reference evidence="4" key="1">
    <citation type="submission" date="2016-10" db="EMBL/GenBank/DDBJ databases">
        <authorList>
            <person name="Varghese N."/>
            <person name="Submissions S."/>
        </authorList>
    </citation>
    <scope>NUCLEOTIDE SEQUENCE [LARGE SCALE GENOMIC DNA]</scope>
    <source>
        <strain evidence="4">2SM5</strain>
    </source>
</reference>
<dbReference type="OrthoDB" id="6080407at2"/>
<keyword evidence="1" id="KW-0175">Coiled coil</keyword>